<evidence type="ECO:0000256" key="1">
    <source>
        <dbReference type="ARBA" id="ARBA00000073"/>
    </source>
</evidence>
<accession>A0AAU7AVQ8</accession>
<dbReference type="AlphaFoldDB" id="A0AAU7AVQ8"/>
<dbReference type="InterPro" id="IPR006225">
    <property type="entry name" value="PsdUridine_synth_RluC/D"/>
</dbReference>
<dbReference type="RefSeq" id="WP_354702062.1">
    <property type="nucleotide sequence ID" value="NZ_CP114014.1"/>
</dbReference>
<keyword evidence="5" id="KW-0694">RNA-binding</keyword>
<dbReference type="InterPro" id="IPR006224">
    <property type="entry name" value="PsdUridine_synth_RluA-like_CS"/>
</dbReference>
<sequence length="302" mass="32312">MRLTAGPEHAGERLDAVLAEPLGSRTRAARLIAAGSVTVGGRTVAKRHIVTAGEEIAVEDAAIEAEKPPSLDDVIDPDAPVAEYTVAYEDEHLLVVDKPAGVVVHPARGHWQGTLAQALSGTAAGGEDEWRAGIVHRLDKDTSGLLVVAKSDAVHAQLKTALQARDITREYLALVEGRPTARSGTIDAPIGRDRHARTRHSIDTDQPRDARTHFTIEQVLPRYTLLRVTLETGRTHQIRVHLQAIKLPIAGDPEYGREGLLGLERQFLHATTLAFTHPVTGAAVQCVSPLPDDLVAALAAAA</sequence>
<dbReference type="InterPro" id="IPR050188">
    <property type="entry name" value="RluA_PseudoU_synthase"/>
</dbReference>
<keyword evidence="3 6" id="KW-0413">Isomerase</keyword>
<dbReference type="SUPFAM" id="SSF55174">
    <property type="entry name" value="Alpha-L RNA-binding motif"/>
    <property type="match status" value="1"/>
</dbReference>
<organism evidence="8">
    <name type="scientific">Paraconexibacter sp. AEG42_29</name>
    <dbReference type="NCBI Taxonomy" id="2997339"/>
    <lineage>
        <taxon>Bacteria</taxon>
        <taxon>Bacillati</taxon>
        <taxon>Actinomycetota</taxon>
        <taxon>Thermoleophilia</taxon>
        <taxon>Solirubrobacterales</taxon>
        <taxon>Paraconexibacteraceae</taxon>
        <taxon>Paraconexibacter</taxon>
    </lineage>
</organism>
<comment type="similarity">
    <text evidence="2 6">Belongs to the pseudouridine synthase RluA family.</text>
</comment>
<name>A0AAU7AVQ8_9ACTN</name>
<dbReference type="InterPro" id="IPR036986">
    <property type="entry name" value="S4_RNA-bd_sf"/>
</dbReference>
<reference evidence="8" key="1">
    <citation type="submission" date="2022-12" db="EMBL/GenBank/DDBJ databases">
        <title>Paraconexibacter alkalitolerans sp. nov. and Baekduia alba sp. nov., isolated from soil and emended description of the genera Paraconexibacter (Chun et al., 2020) and Baekduia (An et al., 2020).</title>
        <authorList>
            <person name="Vieira S."/>
            <person name="Huber K.J."/>
            <person name="Geppert A."/>
            <person name="Wolf J."/>
            <person name="Neumann-Schaal M."/>
            <person name="Muesken M."/>
            <person name="Overmann J."/>
        </authorList>
    </citation>
    <scope>NUCLEOTIDE SEQUENCE</scope>
    <source>
        <strain evidence="8">AEG42_29</strain>
    </source>
</reference>
<evidence type="ECO:0000256" key="3">
    <source>
        <dbReference type="ARBA" id="ARBA00023235"/>
    </source>
</evidence>
<evidence type="ECO:0000313" key="8">
    <source>
        <dbReference type="EMBL" id="XAY05558.1"/>
    </source>
</evidence>
<protein>
    <recommendedName>
        <fullName evidence="6">Pseudouridine synthase</fullName>
        <ecNumber evidence="6">5.4.99.-</ecNumber>
    </recommendedName>
</protein>
<comment type="function">
    <text evidence="6">Responsible for synthesis of pseudouridine from uracil.</text>
</comment>
<dbReference type="GO" id="GO:0003723">
    <property type="term" value="F:RNA binding"/>
    <property type="evidence" value="ECO:0007669"/>
    <property type="project" value="UniProtKB-KW"/>
</dbReference>
<dbReference type="Gene3D" id="3.30.2350.10">
    <property type="entry name" value="Pseudouridine synthase"/>
    <property type="match status" value="1"/>
</dbReference>
<feature type="domain" description="RNA-binding S4" evidence="7">
    <location>
        <begin position="12"/>
        <end position="67"/>
    </location>
</feature>
<dbReference type="CDD" id="cd00165">
    <property type="entry name" value="S4"/>
    <property type="match status" value="1"/>
</dbReference>
<dbReference type="InterPro" id="IPR002942">
    <property type="entry name" value="S4_RNA-bd"/>
</dbReference>
<dbReference type="CDD" id="cd02869">
    <property type="entry name" value="PseudoU_synth_RluA_like"/>
    <property type="match status" value="1"/>
</dbReference>
<dbReference type="PANTHER" id="PTHR21600">
    <property type="entry name" value="MITOCHONDRIAL RNA PSEUDOURIDINE SYNTHASE"/>
    <property type="match status" value="1"/>
</dbReference>
<dbReference type="EMBL" id="CP114014">
    <property type="protein sequence ID" value="XAY05558.1"/>
    <property type="molecule type" value="Genomic_DNA"/>
</dbReference>
<dbReference type="GO" id="GO:0120159">
    <property type="term" value="F:rRNA pseudouridine synthase activity"/>
    <property type="evidence" value="ECO:0007669"/>
    <property type="project" value="UniProtKB-ARBA"/>
</dbReference>
<evidence type="ECO:0000256" key="6">
    <source>
        <dbReference type="RuleBase" id="RU362028"/>
    </source>
</evidence>
<dbReference type="KEGG" id="parq:DSM112329_02415"/>
<dbReference type="PROSITE" id="PS01129">
    <property type="entry name" value="PSI_RLU"/>
    <property type="match status" value="1"/>
</dbReference>
<evidence type="ECO:0000256" key="2">
    <source>
        <dbReference type="ARBA" id="ARBA00010876"/>
    </source>
</evidence>
<comment type="catalytic activity">
    <reaction evidence="1 6">
        <text>a uridine in RNA = a pseudouridine in RNA</text>
        <dbReference type="Rhea" id="RHEA:48348"/>
        <dbReference type="Rhea" id="RHEA-COMP:12068"/>
        <dbReference type="Rhea" id="RHEA-COMP:12069"/>
        <dbReference type="ChEBI" id="CHEBI:65314"/>
        <dbReference type="ChEBI" id="CHEBI:65315"/>
    </reaction>
</comment>
<dbReference type="SMART" id="SM00363">
    <property type="entry name" value="S4"/>
    <property type="match status" value="1"/>
</dbReference>
<dbReference type="PANTHER" id="PTHR21600:SF44">
    <property type="entry name" value="RIBOSOMAL LARGE SUBUNIT PSEUDOURIDINE SYNTHASE D"/>
    <property type="match status" value="1"/>
</dbReference>
<feature type="active site" evidence="4">
    <location>
        <position position="139"/>
    </location>
</feature>
<dbReference type="EC" id="5.4.99.-" evidence="6"/>
<evidence type="ECO:0000259" key="7">
    <source>
        <dbReference type="SMART" id="SM00363"/>
    </source>
</evidence>
<dbReference type="NCBIfam" id="TIGR00005">
    <property type="entry name" value="rluA_subfam"/>
    <property type="match status" value="1"/>
</dbReference>
<gene>
    <name evidence="8" type="primary">rluD</name>
    <name evidence="8" type="ORF">DSM112329_02415</name>
</gene>
<dbReference type="PROSITE" id="PS50889">
    <property type="entry name" value="S4"/>
    <property type="match status" value="1"/>
</dbReference>
<dbReference type="Gene3D" id="3.10.290.10">
    <property type="entry name" value="RNA-binding S4 domain"/>
    <property type="match status" value="1"/>
</dbReference>
<dbReference type="InterPro" id="IPR020103">
    <property type="entry name" value="PsdUridine_synth_cat_dom_sf"/>
</dbReference>
<dbReference type="Pfam" id="PF01479">
    <property type="entry name" value="S4"/>
    <property type="match status" value="1"/>
</dbReference>
<proteinExistence type="inferred from homology"/>
<dbReference type="Pfam" id="PF00849">
    <property type="entry name" value="PseudoU_synth_2"/>
    <property type="match status" value="1"/>
</dbReference>
<dbReference type="InterPro" id="IPR006145">
    <property type="entry name" value="PsdUridine_synth_RsuA/RluA"/>
</dbReference>
<evidence type="ECO:0000256" key="4">
    <source>
        <dbReference type="PIRSR" id="PIRSR606225-1"/>
    </source>
</evidence>
<evidence type="ECO:0000256" key="5">
    <source>
        <dbReference type="PROSITE-ProRule" id="PRU00182"/>
    </source>
</evidence>
<dbReference type="GO" id="GO:0000455">
    <property type="term" value="P:enzyme-directed rRNA pseudouridine synthesis"/>
    <property type="evidence" value="ECO:0007669"/>
    <property type="project" value="UniProtKB-ARBA"/>
</dbReference>
<dbReference type="SUPFAM" id="SSF55120">
    <property type="entry name" value="Pseudouridine synthase"/>
    <property type="match status" value="1"/>
</dbReference>